<feature type="compositionally biased region" description="Acidic residues" evidence="1">
    <location>
        <begin position="47"/>
        <end position="68"/>
    </location>
</feature>
<feature type="region of interest" description="Disordered" evidence="1">
    <location>
        <begin position="30"/>
        <end position="93"/>
    </location>
</feature>
<dbReference type="AlphaFoldDB" id="A0A6L2L585"/>
<reference evidence="2" key="1">
    <citation type="journal article" date="2019" name="Sci. Rep.">
        <title>Draft genome of Tanacetum cinerariifolium, the natural source of mosquito coil.</title>
        <authorList>
            <person name="Yamashiro T."/>
            <person name="Shiraishi A."/>
            <person name="Satake H."/>
            <person name="Nakayama K."/>
        </authorList>
    </citation>
    <scope>NUCLEOTIDE SEQUENCE</scope>
</reference>
<dbReference type="EMBL" id="BKCJ010003765">
    <property type="protein sequence ID" value="GEU57033.1"/>
    <property type="molecule type" value="Genomic_DNA"/>
</dbReference>
<accession>A0A6L2L585</accession>
<protein>
    <recommendedName>
        <fullName evidence="3">Reverse transcriptase domain-containing protein</fullName>
    </recommendedName>
</protein>
<sequence length="323" mass="36928">MANIIPPDHVDGLPVVEPNQTDVVHVIPEPILVDEDEDPEKEKFEEEKEPQEEEDDMEVDIEEDENEPELTYPYEEVDPLNPSPPASESETKDVIEVEDTVEPEDETIPASVHELILDLGNKVQSSVEEGTDVMENLVRKLGNTEERADCKKLKRELEEARFCNTLLRMQNERVERDLYWTRVRAHEFYREMIHRGFMFEERPNEAIDVSVEDEKTRHANAENDARGSGPVWGQDAAPAVRECTFAGFMKCNPIVFCSTACAVELQRRFKKTESAFGINECVEGKKVKFAAATLQGPSLTWWNSKVATMGLETVNRMPWTEMK</sequence>
<gene>
    <name evidence="2" type="ORF">Tci_029011</name>
</gene>
<evidence type="ECO:0000256" key="1">
    <source>
        <dbReference type="SAM" id="MobiDB-lite"/>
    </source>
</evidence>
<name>A0A6L2L585_TANCI</name>
<evidence type="ECO:0008006" key="3">
    <source>
        <dbReference type="Google" id="ProtNLM"/>
    </source>
</evidence>
<evidence type="ECO:0000313" key="2">
    <source>
        <dbReference type="EMBL" id="GEU57033.1"/>
    </source>
</evidence>
<comment type="caution">
    <text evidence="2">The sequence shown here is derived from an EMBL/GenBank/DDBJ whole genome shotgun (WGS) entry which is preliminary data.</text>
</comment>
<organism evidence="2">
    <name type="scientific">Tanacetum cinerariifolium</name>
    <name type="common">Dalmatian daisy</name>
    <name type="synonym">Chrysanthemum cinerariifolium</name>
    <dbReference type="NCBI Taxonomy" id="118510"/>
    <lineage>
        <taxon>Eukaryota</taxon>
        <taxon>Viridiplantae</taxon>
        <taxon>Streptophyta</taxon>
        <taxon>Embryophyta</taxon>
        <taxon>Tracheophyta</taxon>
        <taxon>Spermatophyta</taxon>
        <taxon>Magnoliopsida</taxon>
        <taxon>eudicotyledons</taxon>
        <taxon>Gunneridae</taxon>
        <taxon>Pentapetalae</taxon>
        <taxon>asterids</taxon>
        <taxon>campanulids</taxon>
        <taxon>Asterales</taxon>
        <taxon>Asteraceae</taxon>
        <taxon>Asteroideae</taxon>
        <taxon>Anthemideae</taxon>
        <taxon>Anthemidinae</taxon>
        <taxon>Tanacetum</taxon>
    </lineage>
</organism>
<proteinExistence type="predicted"/>